<evidence type="ECO:0000313" key="6">
    <source>
        <dbReference type="EMBL" id="CAK0861899.1"/>
    </source>
</evidence>
<keyword evidence="3" id="KW-0106">Calcium</keyword>
<evidence type="ECO:0000256" key="1">
    <source>
        <dbReference type="ARBA" id="ARBA00010322"/>
    </source>
</evidence>
<evidence type="ECO:0000256" key="4">
    <source>
        <dbReference type="ARBA" id="ARBA00022840"/>
    </source>
</evidence>
<dbReference type="InterPro" id="IPR002048">
    <property type="entry name" value="EF_hand_dom"/>
</dbReference>
<dbReference type="SMART" id="SM00054">
    <property type="entry name" value="EFh"/>
    <property type="match status" value="2"/>
</dbReference>
<dbReference type="PANTHER" id="PTHR12169">
    <property type="entry name" value="ATPASE N2B"/>
    <property type="match status" value="1"/>
</dbReference>
<evidence type="ECO:0000256" key="2">
    <source>
        <dbReference type="ARBA" id="ARBA00022741"/>
    </source>
</evidence>
<keyword evidence="7" id="KW-1185">Reference proteome</keyword>
<dbReference type="PANTHER" id="PTHR12169:SF6">
    <property type="entry name" value="AFG1-LIKE ATPASE"/>
    <property type="match status" value="1"/>
</dbReference>
<dbReference type="SUPFAM" id="SSF52540">
    <property type="entry name" value="P-loop containing nucleoside triphosphate hydrolases"/>
    <property type="match status" value="1"/>
</dbReference>
<dbReference type="Gene3D" id="3.40.50.300">
    <property type="entry name" value="P-loop containing nucleotide triphosphate hydrolases"/>
    <property type="match status" value="1"/>
</dbReference>
<sequence>GAWGPPAAAAGCPRSFGAPAGARRAAAAPGGCLEHYLKLRAGGSIQEDPRMGMLDELQRTLASYSPKPVGAPRAQASGGGGGGGGGGGLFSGLFGGGAKPKAAATPAAPPAPKPAAGQVGLYLWGGTGTGKTFMMDIFYDTMPIQRKKRIHFHEWMIDVHNRLHKKQKGSSANTNKSADDLVEQVAAEMLDEAWLLCFDEFQVTHISDAIIMKRIFSVLFERGAVVVATSNRPPEDLYLNGLNRPLFLPFIPMLQDFCRVHPIGAEVDYRMIAVGAGEDSRTYIHPLGEAERKLLEYKFAKICQGNVLTSAQLEVQGRKIFVPRCAETSNVAWFGFADLCDRPLGAADYLAIGTAFHTVFIADIPRLTMQERDQVRRFITCIDSLYERHTKVVCTAALDPISLFHVTEEERKTSVADEIFAWDRTVSRLMEMQSAQYLLDVIKDLDADQFIGQYSLKSLTDEDMNDLWKRYDSDENGHLDKSEFRVLLEDLLEKQKGHRNLSDDVFDECMKVADKNQDGVIQFSEIKDYLGEFSQVQSTLRV</sequence>
<feature type="domain" description="EF-hand" evidence="5">
    <location>
        <begin position="459"/>
        <end position="494"/>
    </location>
</feature>
<gene>
    <name evidence="6" type="ORF">PCOR1329_LOCUS50445</name>
</gene>
<evidence type="ECO:0000259" key="5">
    <source>
        <dbReference type="PROSITE" id="PS50222"/>
    </source>
</evidence>
<reference evidence="6" key="1">
    <citation type="submission" date="2023-10" db="EMBL/GenBank/DDBJ databases">
        <authorList>
            <person name="Chen Y."/>
            <person name="Shah S."/>
            <person name="Dougan E. K."/>
            <person name="Thang M."/>
            <person name="Chan C."/>
        </authorList>
    </citation>
    <scope>NUCLEOTIDE SEQUENCE [LARGE SCALE GENOMIC DNA]</scope>
</reference>
<organism evidence="6 7">
    <name type="scientific">Prorocentrum cordatum</name>
    <dbReference type="NCBI Taxonomy" id="2364126"/>
    <lineage>
        <taxon>Eukaryota</taxon>
        <taxon>Sar</taxon>
        <taxon>Alveolata</taxon>
        <taxon>Dinophyceae</taxon>
        <taxon>Prorocentrales</taxon>
        <taxon>Prorocentraceae</taxon>
        <taxon>Prorocentrum</taxon>
    </lineage>
</organism>
<dbReference type="InterPro" id="IPR011992">
    <property type="entry name" value="EF-hand-dom_pair"/>
</dbReference>
<evidence type="ECO:0000313" key="7">
    <source>
        <dbReference type="Proteomes" id="UP001189429"/>
    </source>
</evidence>
<evidence type="ECO:0000256" key="3">
    <source>
        <dbReference type="ARBA" id="ARBA00022837"/>
    </source>
</evidence>
<keyword evidence="4" id="KW-0067">ATP-binding</keyword>
<dbReference type="NCBIfam" id="NF040713">
    <property type="entry name" value="ZapE"/>
    <property type="match status" value="1"/>
</dbReference>
<comment type="caution">
    <text evidence="6">The sequence shown here is derived from an EMBL/GenBank/DDBJ whole genome shotgun (WGS) entry which is preliminary data.</text>
</comment>
<dbReference type="Proteomes" id="UP001189429">
    <property type="component" value="Unassembled WGS sequence"/>
</dbReference>
<proteinExistence type="inferred from homology"/>
<dbReference type="PROSITE" id="PS50222">
    <property type="entry name" value="EF_HAND_2"/>
    <property type="match status" value="2"/>
</dbReference>
<name>A0ABN9US38_9DINO</name>
<accession>A0ABN9US38</accession>
<feature type="domain" description="EF-hand" evidence="5">
    <location>
        <begin position="501"/>
        <end position="536"/>
    </location>
</feature>
<dbReference type="SUPFAM" id="SSF47473">
    <property type="entry name" value="EF-hand"/>
    <property type="match status" value="1"/>
</dbReference>
<protein>
    <recommendedName>
        <fullName evidence="5">EF-hand domain-containing protein</fullName>
    </recommendedName>
</protein>
<dbReference type="EMBL" id="CAUYUJ010016105">
    <property type="protein sequence ID" value="CAK0861899.1"/>
    <property type="molecule type" value="Genomic_DNA"/>
</dbReference>
<feature type="non-terminal residue" evidence="6">
    <location>
        <position position="1"/>
    </location>
</feature>
<keyword evidence="2" id="KW-0547">Nucleotide-binding</keyword>
<dbReference type="PROSITE" id="PS00018">
    <property type="entry name" value="EF_HAND_1"/>
    <property type="match status" value="2"/>
</dbReference>
<comment type="similarity">
    <text evidence="1">Belongs to the AFG1 ATPase family.</text>
</comment>
<dbReference type="Gene3D" id="1.10.238.10">
    <property type="entry name" value="EF-hand"/>
    <property type="match status" value="1"/>
</dbReference>
<dbReference type="InterPro" id="IPR018247">
    <property type="entry name" value="EF_Hand_1_Ca_BS"/>
</dbReference>
<dbReference type="InterPro" id="IPR027417">
    <property type="entry name" value="P-loop_NTPase"/>
</dbReference>
<dbReference type="Pfam" id="PF03969">
    <property type="entry name" value="AFG1_ATPase"/>
    <property type="match status" value="1"/>
</dbReference>
<dbReference type="Pfam" id="PF13499">
    <property type="entry name" value="EF-hand_7"/>
    <property type="match status" value="1"/>
</dbReference>
<dbReference type="InterPro" id="IPR005654">
    <property type="entry name" value="ATPase_AFG1-like"/>
</dbReference>